<dbReference type="FunFam" id="3.40.50.1820:FF:000205">
    <property type="entry name" value="Non-haem bromoperoxidase BPO-A2"/>
    <property type="match status" value="1"/>
</dbReference>
<proteinExistence type="inferred from homology"/>
<sequence>MPYLEKTTAQKDADVNIYYEDHGSGKPIILIHGWPLSGAMWEYQVPALIESGHRVITYDRRGFGKSSRPYTGYDYDSMAEDLHDLIKKLDLRDVILAGFSMGGGELAQYVGTFGTSRISKLIFISSIAPFLLKTEDNPDGAPDDVFKGMEDNVKNDRLGFLKGFGEGFVNYEDNKDRISQGQLDYNFQIAAAASPKGTLDCINAFGRTDLRDALKKIDVPTLFIHGDADNIVPIEPSSKQGHELVEDSRLEIIKDAPHGLYVTHTEELNEILLDFLK</sequence>
<reference evidence="4" key="1">
    <citation type="journal article" date="2017" name="Proc. Natl. Acad. Sci. U.S.A.">
        <title>Simulation of Deepwater Horizon oil plume reveals substrate specialization within a complex community of hydrocarbon-degraders.</title>
        <authorList>
            <person name="Hu P."/>
            <person name="Dubinsky E.A."/>
            <person name="Probst A.J."/>
            <person name="Wang J."/>
            <person name="Sieber C.M.K."/>
            <person name="Tom L.M."/>
            <person name="Gardinali P."/>
            <person name="Banfield J.F."/>
            <person name="Atlas R.M."/>
            <person name="Andersen G.L."/>
        </authorList>
    </citation>
    <scope>NUCLEOTIDE SEQUENCE [LARGE SCALE GENOMIC DNA]</scope>
</reference>
<dbReference type="GO" id="GO:0016787">
    <property type="term" value="F:hydrolase activity"/>
    <property type="evidence" value="ECO:0007669"/>
    <property type="project" value="UniProtKB-KW"/>
</dbReference>
<dbReference type="PRINTS" id="PR00412">
    <property type="entry name" value="EPOXHYDRLASE"/>
</dbReference>
<dbReference type="PANTHER" id="PTHR43433:SF4">
    <property type="entry name" value="NON-HEME CHLOROPEROXIDASE-RELATED"/>
    <property type="match status" value="1"/>
</dbReference>
<comment type="similarity">
    <text evidence="1">Belongs to the AB hydrolase superfamily. Bacterial non-heme haloperoxidase / perhydrolase family.</text>
</comment>
<dbReference type="PRINTS" id="PR00111">
    <property type="entry name" value="ABHYDROLASE"/>
</dbReference>
<dbReference type="EMBL" id="MAAX01000154">
    <property type="protein sequence ID" value="OUS12872.1"/>
    <property type="molecule type" value="Genomic_DNA"/>
</dbReference>
<dbReference type="Gene3D" id="3.40.50.1820">
    <property type="entry name" value="alpha/beta hydrolase"/>
    <property type="match status" value="1"/>
</dbReference>
<accession>A0A1Z8AR92</accession>
<feature type="domain" description="AB hydrolase-1" evidence="2">
    <location>
        <begin position="26"/>
        <end position="264"/>
    </location>
</feature>
<evidence type="ECO:0000313" key="4">
    <source>
        <dbReference type="Proteomes" id="UP000196102"/>
    </source>
</evidence>
<dbReference type="InterPro" id="IPR000073">
    <property type="entry name" value="AB_hydrolase_1"/>
</dbReference>
<dbReference type="AlphaFoldDB" id="A0A1Z8AR92"/>
<gene>
    <name evidence="3" type="ORF">A9Q93_09730</name>
</gene>
<dbReference type="InterPro" id="IPR000639">
    <property type="entry name" value="Epox_hydrolase-like"/>
</dbReference>
<evidence type="ECO:0000256" key="1">
    <source>
        <dbReference type="ARBA" id="ARBA00038128"/>
    </source>
</evidence>
<organism evidence="3 4">
    <name type="scientific">Nonlabens dokdonensis</name>
    <dbReference type="NCBI Taxonomy" id="328515"/>
    <lineage>
        <taxon>Bacteria</taxon>
        <taxon>Pseudomonadati</taxon>
        <taxon>Bacteroidota</taxon>
        <taxon>Flavobacteriia</taxon>
        <taxon>Flavobacteriales</taxon>
        <taxon>Flavobacteriaceae</taxon>
        <taxon>Nonlabens</taxon>
    </lineage>
</organism>
<dbReference type="InterPro" id="IPR050471">
    <property type="entry name" value="AB_hydrolase"/>
</dbReference>
<dbReference type="Proteomes" id="UP000196102">
    <property type="component" value="Unassembled WGS sequence"/>
</dbReference>
<comment type="caution">
    <text evidence="3">The sequence shown here is derived from an EMBL/GenBank/DDBJ whole genome shotgun (WGS) entry which is preliminary data.</text>
</comment>
<dbReference type="PANTHER" id="PTHR43433">
    <property type="entry name" value="HYDROLASE, ALPHA/BETA FOLD FAMILY PROTEIN"/>
    <property type="match status" value="1"/>
</dbReference>
<evidence type="ECO:0000313" key="3">
    <source>
        <dbReference type="EMBL" id="OUS12872.1"/>
    </source>
</evidence>
<dbReference type="SUPFAM" id="SSF53474">
    <property type="entry name" value="alpha/beta-Hydrolases"/>
    <property type="match status" value="1"/>
</dbReference>
<dbReference type="InterPro" id="IPR029058">
    <property type="entry name" value="AB_hydrolase_fold"/>
</dbReference>
<evidence type="ECO:0000259" key="2">
    <source>
        <dbReference type="Pfam" id="PF00561"/>
    </source>
</evidence>
<protein>
    <submittedName>
        <fullName evidence="3">Alpha/beta hydrolase</fullName>
    </submittedName>
</protein>
<name>A0A1Z8AR92_9FLAO</name>
<dbReference type="Pfam" id="PF00561">
    <property type="entry name" value="Abhydrolase_1"/>
    <property type="match status" value="1"/>
</dbReference>
<keyword evidence="3" id="KW-0378">Hydrolase</keyword>
<dbReference type="RefSeq" id="WP_303687231.1">
    <property type="nucleotide sequence ID" value="NZ_CAJXYO010000009.1"/>
</dbReference>